<proteinExistence type="predicted"/>
<dbReference type="EMBL" id="JADFTS010000006">
    <property type="protein sequence ID" value="KAF9599943.1"/>
    <property type="molecule type" value="Genomic_DNA"/>
</dbReference>
<sequence>MDFLQQKHDLFNRQEEEVKNSQQFGSVDVHPELSLGPSRHGLLLAETTNSSSSDSYTKASRKRKCC</sequence>
<feature type="compositionally biased region" description="Basic and acidic residues" evidence="1">
    <location>
        <begin position="1"/>
        <end position="19"/>
    </location>
</feature>
<organism evidence="2 3">
    <name type="scientific">Coptis chinensis</name>
    <dbReference type="NCBI Taxonomy" id="261450"/>
    <lineage>
        <taxon>Eukaryota</taxon>
        <taxon>Viridiplantae</taxon>
        <taxon>Streptophyta</taxon>
        <taxon>Embryophyta</taxon>
        <taxon>Tracheophyta</taxon>
        <taxon>Spermatophyta</taxon>
        <taxon>Magnoliopsida</taxon>
        <taxon>Ranunculales</taxon>
        <taxon>Ranunculaceae</taxon>
        <taxon>Coptidoideae</taxon>
        <taxon>Coptis</taxon>
    </lineage>
</organism>
<reference evidence="2 3" key="1">
    <citation type="submission" date="2020-10" db="EMBL/GenBank/DDBJ databases">
        <title>The Coptis chinensis genome and diversification of protoberbering-type alkaloids.</title>
        <authorList>
            <person name="Wang B."/>
            <person name="Shu S."/>
            <person name="Song C."/>
            <person name="Liu Y."/>
        </authorList>
    </citation>
    <scope>NUCLEOTIDE SEQUENCE [LARGE SCALE GENOMIC DNA]</scope>
    <source>
        <strain evidence="2">HL-2020</strain>
        <tissue evidence="2">Leaf</tissue>
    </source>
</reference>
<keyword evidence="3" id="KW-1185">Reference proteome</keyword>
<evidence type="ECO:0000313" key="3">
    <source>
        <dbReference type="Proteomes" id="UP000631114"/>
    </source>
</evidence>
<name>A0A835HKX6_9MAGN</name>
<feature type="compositionally biased region" description="Polar residues" evidence="1">
    <location>
        <begin position="46"/>
        <end position="58"/>
    </location>
</feature>
<dbReference type="Proteomes" id="UP000631114">
    <property type="component" value="Unassembled WGS sequence"/>
</dbReference>
<evidence type="ECO:0000256" key="1">
    <source>
        <dbReference type="SAM" id="MobiDB-lite"/>
    </source>
</evidence>
<comment type="caution">
    <text evidence="2">The sequence shown here is derived from an EMBL/GenBank/DDBJ whole genome shotgun (WGS) entry which is preliminary data.</text>
</comment>
<dbReference type="AlphaFoldDB" id="A0A835HKX6"/>
<feature type="region of interest" description="Disordered" evidence="1">
    <location>
        <begin position="1"/>
        <end position="66"/>
    </location>
</feature>
<protein>
    <submittedName>
        <fullName evidence="2">Uncharacterized protein</fullName>
    </submittedName>
</protein>
<gene>
    <name evidence="2" type="ORF">IFM89_001978</name>
</gene>
<evidence type="ECO:0000313" key="2">
    <source>
        <dbReference type="EMBL" id="KAF9599943.1"/>
    </source>
</evidence>
<accession>A0A835HKX6</accession>